<dbReference type="AlphaFoldDB" id="A0A0K2TVH2"/>
<reference evidence="1" key="1">
    <citation type="submission" date="2014-05" db="EMBL/GenBank/DDBJ databases">
        <authorList>
            <person name="Chronopoulou M."/>
        </authorList>
    </citation>
    <scope>NUCLEOTIDE SEQUENCE</scope>
    <source>
        <tissue evidence="1">Whole organism</tissue>
    </source>
</reference>
<protein>
    <submittedName>
        <fullName evidence="1">Uncharacterized protein</fullName>
    </submittedName>
</protein>
<organism evidence="1">
    <name type="scientific">Lepeophtheirus salmonis</name>
    <name type="common">Salmon louse</name>
    <name type="synonym">Caligus salmonis</name>
    <dbReference type="NCBI Taxonomy" id="72036"/>
    <lineage>
        <taxon>Eukaryota</taxon>
        <taxon>Metazoa</taxon>
        <taxon>Ecdysozoa</taxon>
        <taxon>Arthropoda</taxon>
        <taxon>Crustacea</taxon>
        <taxon>Multicrustacea</taxon>
        <taxon>Hexanauplia</taxon>
        <taxon>Copepoda</taxon>
        <taxon>Siphonostomatoida</taxon>
        <taxon>Caligidae</taxon>
        <taxon>Lepeophtheirus</taxon>
    </lineage>
</organism>
<evidence type="ECO:0000313" key="1">
    <source>
        <dbReference type="EMBL" id="CDW30048.1"/>
    </source>
</evidence>
<proteinExistence type="predicted"/>
<accession>A0A0K2TVH2</accession>
<name>A0A0K2TVH2_LEPSM</name>
<sequence length="64" mass="7955">MIKQCWNSLRVRIPYFFKRTAFYGICPLEIKNVSSFQLKNDSFNSRRTTRDHIWRIWKKIYHLC</sequence>
<dbReference type="EMBL" id="HACA01012687">
    <property type="protein sequence ID" value="CDW30048.1"/>
    <property type="molecule type" value="Transcribed_RNA"/>
</dbReference>